<dbReference type="Pfam" id="PF01443">
    <property type="entry name" value="Viral_helicase1"/>
    <property type="match status" value="1"/>
</dbReference>
<gene>
    <name evidence="3" type="ORF">EVAR_98773_1</name>
</gene>
<dbReference type="OrthoDB" id="9995375at2759"/>
<proteinExistence type="predicted"/>
<dbReference type="InterPro" id="IPR027351">
    <property type="entry name" value="(+)RNA_virus_helicase_core_dom"/>
</dbReference>
<sequence length="129" mass="14778">MESVDMLGSRTLTIHEAQGLTSEGTVIVRTMTKQKVDESLLRSVVAITRHTAVCVYDVDDDEDAVGRFIKRTTTAIDKKIKDGNAKKAIRNRDRHLAEGSHDRMVERPDPEWMNGRTDEERKFNETFMR</sequence>
<name>A0A4C1YS00_EUMVA</name>
<evidence type="ECO:0000256" key="1">
    <source>
        <dbReference type="SAM" id="MobiDB-lite"/>
    </source>
</evidence>
<organism evidence="3 4">
    <name type="scientific">Eumeta variegata</name>
    <name type="common">Bagworm moth</name>
    <name type="synonym">Eumeta japonica</name>
    <dbReference type="NCBI Taxonomy" id="151549"/>
    <lineage>
        <taxon>Eukaryota</taxon>
        <taxon>Metazoa</taxon>
        <taxon>Ecdysozoa</taxon>
        <taxon>Arthropoda</taxon>
        <taxon>Hexapoda</taxon>
        <taxon>Insecta</taxon>
        <taxon>Pterygota</taxon>
        <taxon>Neoptera</taxon>
        <taxon>Endopterygota</taxon>
        <taxon>Lepidoptera</taxon>
        <taxon>Glossata</taxon>
        <taxon>Ditrysia</taxon>
        <taxon>Tineoidea</taxon>
        <taxon>Psychidae</taxon>
        <taxon>Oiketicinae</taxon>
        <taxon>Eumeta</taxon>
    </lineage>
</organism>
<dbReference type="AlphaFoldDB" id="A0A4C1YS00"/>
<dbReference type="Gene3D" id="3.40.50.300">
    <property type="entry name" value="P-loop containing nucleotide triphosphate hydrolases"/>
    <property type="match status" value="1"/>
</dbReference>
<evidence type="ECO:0000259" key="2">
    <source>
        <dbReference type="Pfam" id="PF01443"/>
    </source>
</evidence>
<comment type="caution">
    <text evidence="3">The sequence shown here is derived from an EMBL/GenBank/DDBJ whole genome shotgun (WGS) entry which is preliminary data.</text>
</comment>
<feature type="domain" description="(+)RNA virus helicase C-terminal" evidence="2">
    <location>
        <begin position="6"/>
        <end position="56"/>
    </location>
</feature>
<reference evidence="3 4" key="1">
    <citation type="journal article" date="2019" name="Commun. Biol.">
        <title>The bagworm genome reveals a unique fibroin gene that provides high tensile strength.</title>
        <authorList>
            <person name="Kono N."/>
            <person name="Nakamura H."/>
            <person name="Ohtoshi R."/>
            <person name="Tomita M."/>
            <person name="Numata K."/>
            <person name="Arakawa K."/>
        </authorList>
    </citation>
    <scope>NUCLEOTIDE SEQUENCE [LARGE SCALE GENOMIC DNA]</scope>
</reference>
<feature type="region of interest" description="Disordered" evidence="1">
    <location>
        <begin position="87"/>
        <end position="118"/>
    </location>
</feature>
<protein>
    <recommendedName>
        <fullName evidence="2">(+)RNA virus helicase C-terminal domain-containing protein</fullName>
    </recommendedName>
</protein>
<dbReference type="GO" id="GO:0005524">
    <property type="term" value="F:ATP binding"/>
    <property type="evidence" value="ECO:0007669"/>
    <property type="project" value="InterPro"/>
</dbReference>
<dbReference type="InterPro" id="IPR027417">
    <property type="entry name" value="P-loop_NTPase"/>
</dbReference>
<evidence type="ECO:0000313" key="4">
    <source>
        <dbReference type="Proteomes" id="UP000299102"/>
    </source>
</evidence>
<dbReference type="EMBL" id="BGZK01001407">
    <property type="protein sequence ID" value="GBP79271.1"/>
    <property type="molecule type" value="Genomic_DNA"/>
</dbReference>
<accession>A0A4C1YS00</accession>
<dbReference type="Proteomes" id="UP000299102">
    <property type="component" value="Unassembled WGS sequence"/>
</dbReference>
<evidence type="ECO:0000313" key="3">
    <source>
        <dbReference type="EMBL" id="GBP79271.1"/>
    </source>
</evidence>
<keyword evidence="4" id="KW-1185">Reference proteome</keyword>